<accession>V7BJT8</accession>
<evidence type="ECO:0000313" key="5">
    <source>
        <dbReference type="EMBL" id="ESW18254.1"/>
    </source>
</evidence>
<proteinExistence type="inferred from homology"/>
<evidence type="ECO:0000256" key="2">
    <source>
        <dbReference type="ARBA" id="ARBA00023157"/>
    </source>
</evidence>
<feature type="chain" id="PRO_5004754422" description="Bifunctional inhibitor/plant lipid transfer protein/seed storage helical domain-containing protein" evidence="3">
    <location>
        <begin position="24"/>
        <end position="114"/>
    </location>
</feature>
<evidence type="ECO:0000259" key="4">
    <source>
        <dbReference type="Pfam" id="PF14368"/>
    </source>
</evidence>
<name>V7BJT8_PHAVU</name>
<gene>
    <name evidence="5" type="ORF">PHAVU_006G025500g</name>
</gene>
<reference evidence="6" key="1">
    <citation type="journal article" date="2014" name="Nat. Genet.">
        <title>A reference genome for common bean and genome-wide analysis of dual domestications.</title>
        <authorList>
            <person name="Schmutz J."/>
            <person name="McClean P.E."/>
            <person name="Mamidi S."/>
            <person name="Wu G.A."/>
            <person name="Cannon S.B."/>
            <person name="Grimwood J."/>
            <person name="Jenkins J."/>
            <person name="Shu S."/>
            <person name="Song Q."/>
            <person name="Chavarro C."/>
            <person name="Torres-Torres M."/>
            <person name="Geffroy V."/>
            <person name="Moghaddam S.M."/>
            <person name="Gao D."/>
            <person name="Abernathy B."/>
            <person name="Barry K."/>
            <person name="Blair M."/>
            <person name="Brick M.A."/>
            <person name="Chovatia M."/>
            <person name="Gepts P."/>
            <person name="Goodstein D.M."/>
            <person name="Gonzales M."/>
            <person name="Hellsten U."/>
            <person name="Hyten D.L."/>
            <person name="Jia G."/>
            <person name="Kelly J.D."/>
            <person name="Kudrna D."/>
            <person name="Lee R."/>
            <person name="Richard M.M."/>
            <person name="Miklas P.N."/>
            <person name="Osorno J.M."/>
            <person name="Rodrigues J."/>
            <person name="Thareau V."/>
            <person name="Urrea C.A."/>
            <person name="Wang M."/>
            <person name="Yu Y."/>
            <person name="Zhang M."/>
            <person name="Wing R.A."/>
            <person name="Cregan P.B."/>
            <person name="Rokhsar D.S."/>
            <person name="Jackson S.A."/>
        </authorList>
    </citation>
    <scope>NUCLEOTIDE SEQUENCE [LARGE SCALE GENOMIC DNA]</scope>
    <source>
        <strain evidence="6">cv. G19833</strain>
    </source>
</reference>
<dbReference type="Proteomes" id="UP000000226">
    <property type="component" value="Chromosome 6"/>
</dbReference>
<keyword evidence="2" id="KW-1015">Disulfide bond</keyword>
<dbReference type="GO" id="GO:0006869">
    <property type="term" value="P:lipid transport"/>
    <property type="evidence" value="ECO:0007669"/>
    <property type="project" value="InterPro"/>
</dbReference>
<dbReference type="SUPFAM" id="SSF47699">
    <property type="entry name" value="Bifunctional inhibitor/lipid-transfer protein/seed storage 2S albumin"/>
    <property type="match status" value="1"/>
</dbReference>
<dbReference type="PRINTS" id="PR00382">
    <property type="entry name" value="LIPIDTRNSFER"/>
</dbReference>
<organism evidence="5 6">
    <name type="scientific">Phaseolus vulgaris</name>
    <name type="common">Kidney bean</name>
    <name type="synonym">French bean</name>
    <dbReference type="NCBI Taxonomy" id="3885"/>
    <lineage>
        <taxon>Eukaryota</taxon>
        <taxon>Viridiplantae</taxon>
        <taxon>Streptophyta</taxon>
        <taxon>Embryophyta</taxon>
        <taxon>Tracheophyta</taxon>
        <taxon>Spermatophyta</taxon>
        <taxon>Magnoliopsida</taxon>
        <taxon>eudicotyledons</taxon>
        <taxon>Gunneridae</taxon>
        <taxon>Pentapetalae</taxon>
        <taxon>rosids</taxon>
        <taxon>fabids</taxon>
        <taxon>Fabales</taxon>
        <taxon>Fabaceae</taxon>
        <taxon>Papilionoideae</taxon>
        <taxon>50 kb inversion clade</taxon>
        <taxon>NPAAA clade</taxon>
        <taxon>indigoferoid/millettioid clade</taxon>
        <taxon>Phaseoleae</taxon>
        <taxon>Phaseolus</taxon>
    </lineage>
</organism>
<dbReference type="Gene3D" id="1.10.110.10">
    <property type="entry name" value="Plant lipid-transfer and hydrophobic proteins"/>
    <property type="match status" value="1"/>
</dbReference>
<evidence type="ECO:0000256" key="3">
    <source>
        <dbReference type="SAM" id="SignalP"/>
    </source>
</evidence>
<evidence type="ECO:0000313" key="6">
    <source>
        <dbReference type="Proteomes" id="UP000000226"/>
    </source>
</evidence>
<dbReference type="InterPro" id="IPR016140">
    <property type="entry name" value="Bifunc_inhib/LTP/seed_store"/>
</dbReference>
<keyword evidence="6" id="KW-1185">Reference proteome</keyword>
<evidence type="ECO:0000256" key="1">
    <source>
        <dbReference type="ARBA" id="ARBA00009748"/>
    </source>
</evidence>
<dbReference type="Pfam" id="PF14368">
    <property type="entry name" value="LTP_2"/>
    <property type="match status" value="1"/>
</dbReference>
<comment type="similarity">
    <text evidence="1">Belongs to the plant LTP family.</text>
</comment>
<dbReference type="OMA" id="TCDEYNP"/>
<dbReference type="SMR" id="V7BJT8"/>
<feature type="domain" description="Bifunctional inhibitor/plant lipid transfer protein/seed storage helical" evidence="4">
    <location>
        <begin position="17"/>
        <end position="105"/>
    </location>
</feature>
<keyword evidence="3" id="KW-0732">Signal</keyword>
<sequence>MKVLAMVMFVMVYGLAITRLSEGQMPASCDEYNPLFSPCVPYLVNPDFGIPSPRCCAGAAQVFGKANNPAAIQKLCTCLVATMPNLSFKREKLTQLPTACKIKLSFPIDKCIKA</sequence>
<protein>
    <recommendedName>
        <fullName evidence="4">Bifunctional inhibitor/plant lipid transfer protein/seed storage helical domain-containing protein</fullName>
    </recommendedName>
</protein>
<dbReference type="GO" id="GO:0008289">
    <property type="term" value="F:lipid binding"/>
    <property type="evidence" value="ECO:0007669"/>
    <property type="project" value="InterPro"/>
</dbReference>
<dbReference type="AlphaFoldDB" id="V7BJT8"/>
<feature type="signal peptide" evidence="3">
    <location>
        <begin position="1"/>
        <end position="23"/>
    </location>
</feature>
<dbReference type="InterPro" id="IPR000528">
    <property type="entry name" value="Plant_nsLTP"/>
</dbReference>
<dbReference type="EMBL" id="CM002293">
    <property type="protein sequence ID" value="ESW18254.1"/>
    <property type="molecule type" value="Genomic_DNA"/>
</dbReference>
<dbReference type="PANTHER" id="PTHR33076">
    <property type="entry name" value="NON-SPECIFIC LIPID-TRANSFER PROTEIN 2-RELATED"/>
    <property type="match status" value="1"/>
</dbReference>
<dbReference type="Gramene" id="ESW18254">
    <property type="protein sequence ID" value="ESW18254"/>
    <property type="gene ID" value="PHAVU_006G025500g"/>
</dbReference>
<dbReference type="InterPro" id="IPR036312">
    <property type="entry name" value="Bifun_inhib/LTP/seed_sf"/>
</dbReference>
<dbReference type="OrthoDB" id="1917968at2759"/>